<comment type="subcellular location">
    <subcellularLocation>
        <location evidence="1">Membrane</location>
        <topology evidence="1">Single-pass membrane protein</topology>
    </subcellularLocation>
</comment>
<feature type="domain" description="GTD-binding" evidence="7">
    <location>
        <begin position="269"/>
        <end position="367"/>
    </location>
</feature>
<dbReference type="Pfam" id="PF04576">
    <property type="entry name" value="Zein-binding"/>
    <property type="match status" value="1"/>
</dbReference>
<proteinExistence type="predicted"/>
<feature type="region of interest" description="Disordered" evidence="5">
    <location>
        <begin position="399"/>
        <end position="457"/>
    </location>
</feature>
<evidence type="ECO:0000256" key="2">
    <source>
        <dbReference type="ARBA" id="ARBA00022692"/>
    </source>
</evidence>
<evidence type="ECO:0000256" key="3">
    <source>
        <dbReference type="ARBA" id="ARBA00022989"/>
    </source>
</evidence>
<keyword evidence="9" id="KW-1185">Reference proteome</keyword>
<evidence type="ECO:0000256" key="4">
    <source>
        <dbReference type="ARBA" id="ARBA00023136"/>
    </source>
</evidence>
<evidence type="ECO:0000256" key="6">
    <source>
        <dbReference type="SAM" id="Phobius"/>
    </source>
</evidence>
<dbReference type="PANTHER" id="PTHR31448:SF9">
    <property type="entry name" value="MYOSIN-BINDING PROTEIN 6-RELATED"/>
    <property type="match status" value="1"/>
</dbReference>
<keyword evidence="3 6" id="KW-1133">Transmembrane helix</keyword>
<organism evidence="8 9">
    <name type="scientific">Lactuca sativa</name>
    <name type="common">Garden lettuce</name>
    <dbReference type="NCBI Taxonomy" id="4236"/>
    <lineage>
        <taxon>Eukaryota</taxon>
        <taxon>Viridiplantae</taxon>
        <taxon>Streptophyta</taxon>
        <taxon>Embryophyta</taxon>
        <taxon>Tracheophyta</taxon>
        <taxon>Spermatophyta</taxon>
        <taxon>Magnoliopsida</taxon>
        <taxon>eudicotyledons</taxon>
        <taxon>Gunneridae</taxon>
        <taxon>Pentapetalae</taxon>
        <taxon>asterids</taxon>
        <taxon>campanulids</taxon>
        <taxon>Asterales</taxon>
        <taxon>Asteraceae</taxon>
        <taxon>Cichorioideae</taxon>
        <taxon>Cichorieae</taxon>
        <taxon>Lactucinae</taxon>
        <taxon>Lactuca</taxon>
    </lineage>
</organism>
<gene>
    <name evidence="8" type="ORF">LSAT_V11C400198700</name>
</gene>
<sequence length="617" mass="70608">MALSKRSFKNFVVEELGEFPHFLLWAILEWILIASLYIDGLLAFLSSVFAKIFDLEPPCVLCTRVDHALVCKDPNTYYNDSICECHKKDISSLAYCHIHRKLADIKNMCEGCSFAFATEKEPDIQSLLGRMQKEKDGFTEDDKKVLKPVNKCSCCGEPLKMRAASKDYTRSLSNLRASTAWKTEDSRYTELRFLSDTEPDMPEYHFDDELHEDCCRTPNFLKSNKLFGIPLTDSGSVSPRRANRISRKASMEKYDLASDNDEASGDGDSSLQQIKKQARIDQKTLMKLSMELDEERSAAAIAANNAMAMITRLQAEKASVQMEALQYQRMMEEHVEYDKEAIQILKDLLAKRDEHLKVMESELQSYREKYGEIRKVGSDQCEADADEYYQEWRSQSLSSFSEKSESQSRSPLKDDHDHEFESPLVKDDDDDFESWSPLGTDGKDGDQSHSGRGTSSLDFETEKYQLYEMLKNLENHIQTCSMEDEWEDDEDKDIVKENRATLNREITVIRERLRALEADSGFLKHTAMTLQKGEKGAELLTEIAQHLRKLRTTYDIFWKEKQPKEPDTSCGELSNLNLVLLGSWMNGLAQEWEAAVGGQRSIMTTVGVTYGMNILKL</sequence>
<dbReference type="PANTHER" id="PTHR31448">
    <property type="entry name" value="MYOSIN-BINDING PROTEIN 2"/>
    <property type="match status" value="1"/>
</dbReference>
<evidence type="ECO:0000313" key="8">
    <source>
        <dbReference type="EMBL" id="KAJ0213381.1"/>
    </source>
</evidence>
<dbReference type="PROSITE" id="PS51775">
    <property type="entry name" value="GTD_BINDING"/>
    <property type="match status" value="1"/>
</dbReference>
<dbReference type="AlphaFoldDB" id="A0A9R1XHN8"/>
<evidence type="ECO:0000259" key="7">
    <source>
        <dbReference type="PROSITE" id="PS51775"/>
    </source>
</evidence>
<comment type="caution">
    <text evidence="8">The sequence shown here is derived from an EMBL/GenBank/DDBJ whole genome shotgun (WGS) entry which is preliminary data.</text>
</comment>
<evidence type="ECO:0000256" key="1">
    <source>
        <dbReference type="ARBA" id="ARBA00004167"/>
    </source>
</evidence>
<dbReference type="Proteomes" id="UP000235145">
    <property type="component" value="Unassembled WGS sequence"/>
</dbReference>
<reference evidence="8 9" key="1">
    <citation type="journal article" date="2017" name="Nat. Commun.">
        <title>Genome assembly with in vitro proximity ligation data and whole-genome triplication in lettuce.</title>
        <authorList>
            <person name="Reyes-Chin-Wo S."/>
            <person name="Wang Z."/>
            <person name="Yang X."/>
            <person name="Kozik A."/>
            <person name="Arikit S."/>
            <person name="Song C."/>
            <person name="Xia L."/>
            <person name="Froenicke L."/>
            <person name="Lavelle D.O."/>
            <person name="Truco M.J."/>
            <person name="Xia R."/>
            <person name="Zhu S."/>
            <person name="Xu C."/>
            <person name="Xu H."/>
            <person name="Xu X."/>
            <person name="Cox K."/>
            <person name="Korf I."/>
            <person name="Meyers B.C."/>
            <person name="Michelmore R.W."/>
        </authorList>
    </citation>
    <scope>NUCLEOTIDE SEQUENCE [LARGE SCALE GENOMIC DNA]</scope>
    <source>
        <strain evidence="9">cv. Salinas</strain>
        <tissue evidence="8">Seedlings</tissue>
    </source>
</reference>
<dbReference type="InterPro" id="IPR039306">
    <property type="entry name" value="MYOB"/>
</dbReference>
<name>A0A9R1XHN8_LACSA</name>
<keyword evidence="2 6" id="KW-0812">Transmembrane</keyword>
<feature type="region of interest" description="Disordered" evidence="5">
    <location>
        <begin position="232"/>
        <end position="273"/>
    </location>
</feature>
<evidence type="ECO:0000256" key="5">
    <source>
        <dbReference type="SAM" id="MobiDB-lite"/>
    </source>
</evidence>
<accession>A0A9R1XHN8</accession>
<evidence type="ECO:0000313" key="9">
    <source>
        <dbReference type="Proteomes" id="UP000235145"/>
    </source>
</evidence>
<dbReference type="GO" id="GO:0016020">
    <property type="term" value="C:membrane"/>
    <property type="evidence" value="ECO:0007669"/>
    <property type="project" value="UniProtKB-SubCell"/>
</dbReference>
<dbReference type="EMBL" id="NBSK02000004">
    <property type="protein sequence ID" value="KAJ0213381.1"/>
    <property type="molecule type" value="Genomic_DNA"/>
</dbReference>
<protein>
    <recommendedName>
        <fullName evidence="7">GTD-binding domain-containing protein</fullName>
    </recommendedName>
</protein>
<dbReference type="InterPro" id="IPR007656">
    <property type="entry name" value="GTD-bd"/>
</dbReference>
<dbReference type="GO" id="GO:0080115">
    <property type="term" value="F:myosin XI tail binding"/>
    <property type="evidence" value="ECO:0007669"/>
    <property type="project" value="UniProtKB-ARBA"/>
</dbReference>
<keyword evidence="4 6" id="KW-0472">Membrane</keyword>
<feature type="compositionally biased region" description="Basic and acidic residues" evidence="5">
    <location>
        <begin position="402"/>
        <end position="426"/>
    </location>
</feature>
<feature type="transmembrane region" description="Helical" evidence="6">
    <location>
        <begin position="22"/>
        <end position="45"/>
    </location>
</feature>